<feature type="domain" description="Urease accessory protein UreH-like transmembrane" evidence="2">
    <location>
        <begin position="9"/>
        <end position="225"/>
    </location>
</feature>
<protein>
    <submittedName>
        <fullName evidence="3">Sulfite exporter TauE/SafE</fullName>
    </submittedName>
</protein>
<dbReference type="STRING" id="339866.GCA_001418255_01642"/>
<evidence type="ECO:0000256" key="1">
    <source>
        <dbReference type="SAM" id="Phobius"/>
    </source>
</evidence>
<evidence type="ECO:0000259" key="2">
    <source>
        <dbReference type="Pfam" id="PF13386"/>
    </source>
</evidence>
<dbReference type="RefSeq" id="WP_055450537.1">
    <property type="nucleotide sequence ID" value="NZ_CYHF01000005.1"/>
</dbReference>
<sequence length="246" mass="26562">MNTTIPLTLLLMGLTGGLHCAAMCGGLVVASERAQAEHVLLPARQLFRNQLQLQTARVLSYTILGGIAGLVGAGVWAASARPVQLSLFTLGNLVLVSVGLWMILQQVLSPRWLAWQQKWLGGSWVGRGLTRLTQPLLSRLLPFNTFPKRLGAGLLWGLLPCGLVYSALSLAFLSATAWEGALAMLAFGVGTLPHMLFAGHTLRWISQRTNQRWFHVAAGAVLLLFAAYGFWKLFNASTELPMGGCA</sequence>
<organism evidence="3 4">
    <name type="scientific">Thiomonas bhubaneswarensis</name>
    <dbReference type="NCBI Taxonomy" id="339866"/>
    <lineage>
        <taxon>Bacteria</taxon>
        <taxon>Pseudomonadati</taxon>
        <taxon>Pseudomonadota</taxon>
        <taxon>Betaproteobacteria</taxon>
        <taxon>Burkholderiales</taxon>
        <taxon>Thiomonas</taxon>
    </lineage>
</organism>
<keyword evidence="1" id="KW-0812">Transmembrane</keyword>
<dbReference type="InterPro" id="IPR039447">
    <property type="entry name" value="UreH-like_TM_dom"/>
</dbReference>
<dbReference type="AlphaFoldDB" id="A0A0K6I1W2"/>
<dbReference type="PANTHER" id="PTHR42208:SF1">
    <property type="entry name" value="HEAVY METAL TRANSPORTER"/>
    <property type="match status" value="1"/>
</dbReference>
<dbReference type="Pfam" id="PF13386">
    <property type="entry name" value="DsbD_2"/>
    <property type="match status" value="1"/>
</dbReference>
<evidence type="ECO:0000313" key="4">
    <source>
        <dbReference type="Proteomes" id="UP000183649"/>
    </source>
</evidence>
<feature type="transmembrane region" description="Helical" evidence="1">
    <location>
        <begin position="213"/>
        <end position="231"/>
    </location>
</feature>
<keyword evidence="1" id="KW-0472">Membrane</keyword>
<keyword evidence="1" id="KW-1133">Transmembrane helix</keyword>
<gene>
    <name evidence="3" type="ORF">Ga0061069_105136</name>
</gene>
<feature type="transmembrane region" description="Helical" evidence="1">
    <location>
        <begin position="153"/>
        <end position="175"/>
    </location>
</feature>
<feature type="transmembrane region" description="Helical" evidence="1">
    <location>
        <begin position="60"/>
        <end position="78"/>
    </location>
</feature>
<dbReference type="PANTHER" id="PTHR42208">
    <property type="entry name" value="HEAVY METAL TRANSPORTER-RELATED"/>
    <property type="match status" value="1"/>
</dbReference>
<dbReference type="OrthoDB" id="9798690at2"/>
<feature type="transmembrane region" description="Helical" evidence="1">
    <location>
        <begin position="181"/>
        <end position="201"/>
    </location>
</feature>
<reference evidence="4" key="1">
    <citation type="submission" date="2015-08" db="EMBL/GenBank/DDBJ databases">
        <authorList>
            <person name="Varghese N."/>
        </authorList>
    </citation>
    <scope>NUCLEOTIDE SEQUENCE [LARGE SCALE GENOMIC DNA]</scope>
    <source>
        <strain evidence="4">DSM 18181</strain>
    </source>
</reference>
<name>A0A0K6I1W2_9BURK</name>
<feature type="transmembrane region" description="Helical" evidence="1">
    <location>
        <begin position="85"/>
        <end position="104"/>
    </location>
</feature>
<dbReference type="Proteomes" id="UP000183649">
    <property type="component" value="Unassembled WGS sequence"/>
</dbReference>
<proteinExistence type="predicted"/>
<keyword evidence="4" id="KW-1185">Reference proteome</keyword>
<evidence type="ECO:0000313" key="3">
    <source>
        <dbReference type="EMBL" id="CUA97134.1"/>
    </source>
</evidence>
<accession>A0A0K6I1W2</accession>
<dbReference type="EMBL" id="CYHF01000005">
    <property type="protein sequence ID" value="CUA97134.1"/>
    <property type="molecule type" value="Genomic_DNA"/>
</dbReference>